<organism evidence="1 2">
    <name type="scientific">Ilyodon furcidens</name>
    <name type="common">goldbreast splitfin</name>
    <dbReference type="NCBI Taxonomy" id="33524"/>
    <lineage>
        <taxon>Eukaryota</taxon>
        <taxon>Metazoa</taxon>
        <taxon>Chordata</taxon>
        <taxon>Craniata</taxon>
        <taxon>Vertebrata</taxon>
        <taxon>Euteleostomi</taxon>
        <taxon>Actinopterygii</taxon>
        <taxon>Neopterygii</taxon>
        <taxon>Teleostei</taxon>
        <taxon>Neoteleostei</taxon>
        <taxon>Acanthomorphata</taxon>
        <taxon>Ovalentaria</taxon>
        <taxon>Atherinomorphae</taxon>
        <taxon>Cyprinodontiformes</taxon>
        <taxon>Goodeidae</taxon>
        <taxon>Ilyodon</taxon>
    </lineage>
</organism>
<protein>
    <submittedName>
        <fullName evidence="1">Uncharacterized protein</fullName>
    </submittedName>
</protein>
<dbReference type="InterPro" id="IPR036941">
    <property type="entry name" value="Rcpt_L-dom_sf"/>
</dbReference>
<dbReference type="SUPFAM" id="SSF52058">
    <property type="entry name" value="L domain-like"/>
    <property type="match status" value="1"/>
</dbReference>
<accession>A0ABV0SVB4</accession>
<evidence type="ECO:0000313" key="1">
    <source>
        <dbReference type="EMBL" id="MEQ2224464.1"/>
    </source>
</evidence>
<proteinExistence type="predicted"/>
<dbReference type="Proteomes" id="UP001482620">
    <property type="component" value="Unassembled WGS sequence"/>
</dbReference>
<name>A0ABV0SVB4_9TELE</name>
<comment type="caution">
    <text evidence="1">The sequence shown here is derived from an EMBL/GenBank/DDBJ whole genome shotgun (WGS) entry which is preliminary data.</text>
</comment>
<keyword evidence="2" id="KW-1185">Reference proteome</keyword>
<evidence type="ECO:0000313" key="2">
    <source>
        <dbReference type="Proteomes" id="UP001482620"/>
    </source>
</evidence>
<dbReference type="EMBL" id="JAHRIQ010012089">
    <property type="protein sequence ID" value="MEQ2224464.1"/>
    <property type="molecule type" value="Genomic_DNA"/>
</dbReference>
<reference evidence="1 2" key="1">
    <citation type="submission" date="2021-06" db="EMBL/GenBank/DDBJ databases">
        <authorList>
            <person name="Palmer J.M."/>
        </authorList>
    </citation>
    <scope>NUCLEOTIDE SEQUENCE [LARGE SCALE GENOMIC DNA]</scope>
    <source>
        <strain evidence="2">if_2019</strain>
        <tissue evidence="1">Muscle</tissue>
    </source>
</reference>
<gene>
    <name evidence="1" type="ORF">ILYODFUR_007745</name>
</gene>
<sequence>NYLAMEVACTLNCPRSNKEVLIKQPDGTETQKCEKCEGDCAKDCYGLGMDNLGVTDNHSVTIVTSANVGHFSKCSKIFGSLAFRAQSFARDPVTNTSGLTLEQLRAFRKLEEITGTRLFVNVSARFYQQNMTDLNSVAWRRPNKSLRIAVIFHMQVICTSMPGQRSGLTSLCLRT</sequence>
<feature type="non-terminal residue" evidence="1">
    <location>
        <position position="1"/>
    </location>
</feature>
<dbReference type="Gene3D" id="3.80.20.20">
    <property type="entry name" value="Receptor L-domain"/>
    <property type="match status" value="1"/>
</dbReference>